<dbReference type="EMBL" id="FNKX01000002">
    <property type="protein sequence ID" value="SDR55802.1"/>
    <property type="molecule type" value="Genomic_DNA"/>
</dbReference>
<dbReference type="Proteomes" id="UP000199365">
    <property type="component" value="Unassembled WGS sequence"/>
</dbReference>
<protein>
    <submittedName>
        <fullName evidence="1">Uncharacterized protein</fullName>
    </submittedName>
</protein>
<gene>
    <name evidence="1" type="ORF">SAMN05445850_6176</name>
</gene>
<dbReference type="RefSeq" id="WP_167368757.1">
    <property type="nucleotide sequence ID" value="NZ_FNKX01000002.1"/>
</dbReference>
<evidence type="ECO:0000313" key="1">
    <source>
        <dbReference type="EMBL" id="SDR55802.1"/>
    </source>
</evidence>
<accession>A0A1H1K154</accession>
<proteinExistence type="predicted"/>
<reference evidence="2" key="1">
    <citation type="submission" date="2016-10" db="EMBL/GenBank/DDBJ databases">
        <authorList>
            <person name="Varghese N."/>
            <person name="Submissions S."/>
        </authorList>
    </citation>
    <scope>NUCLEOTIDE SEQUENCE [LARGE SCALE GENOMIC DNA]</scope>
    <source>
        <strain evidence="2">DUS833</strain>
    </source>
</reference>
<name>A0A1H1K154_9BURK</name>
<organism evidence="1 2">
    <name type="scientific">Paraburkholderia tuberum</name>
    <dbReference type="NCBI Taxonomy" id="157910"/>
    <lineage>
        <taxon>Bacteria</taxon>
        <taxon>Pseudomonadati</taxon>
        <taxon>Pseudomonadota</taxon>
        <taxon>Betaproteobacteria</taxon>
        <taxon>Burkholderiales</taxon>
        <taxon>Burkholderiaceae</taxon>
        <taxon>Paraburkholderia</taxon>
    </lineage>
</organism>
<keyword evidence="2" id="KW-1185">Reference proteome</keyword>
<dbReference type="AlphaFoldDB" id="A0A1H1K154"/>
<evidence type="ECO:0000313" key="2">
    <source>
        <dbReference type="Proteomes" id="UP000199365"/>
    </source>
</evidence>
<dbReference type="STRING" id="157910.SAMN05445850_6176"/>
<sequence length="106" mass="11300">MIILAVRSDIFVIRPVFTQADQLAFIAVEVLNDQLRLVELRPFQADQKILAGASHGNVFGAVAGLALGQNEFATFDGAYTNGSALRGPTQFNSLLDGAAVDDGQLH</sequence>